<feature type="non-terminal residue" evidence="1">
    <location>
        <position position="158"/>
    </location>
</feature>
<name>X1RWV4_9ZZZZ</name>
<reference evidence="1" key="1">
    <citation type="journal article" date="2014" name="Front. Microbiol.">
        <title>High frequency of phylogenetically diverse reductive dehalogenase-homologous genes in deep subseafloor sedimentary metagenomes.</title>
        <authorList>
            <person name="Kawai M."/>
            <person name="Futagami T."/>
            <person name="Toyoda A."/>
            <person name="Takaki Y."/>
            <person name="Nishi S."/>
            <person name="Hori S."/>
            <person name="Arai W."/>
            <person name="Tsubouchi T."/>
            <person name="Morono Y."/>
            <person name="Uchiyama I."/>
            <person name="Ito T."/>
            <person name="Fujiyama A."/>
            <person name="Inagaki F."/>
            <person name="Takami H."/>
        </authorList>
    </citation>
    <scope>NUCLEOTIDE SEQUENCE</scope>
    <source>
        <strain evidence="1">Expedition CK06-06</strain>
    </source>
</reference>
<gene>
    <name evidence="1" type="ORF">S12H4_12535</name>
</gene>
<proteinExistence type="predicted"/>
<organism evidence="1">
    <name type="scientific">marine sediment metagenome</name>
    <dbReference type="NCBI Taxonomy" id="412755"/>
    <lineage>
        <taxon>unclassified sequences</taxon>
        <taxon>metagenomes</taxon>
        <taxon>ecological metagenomes</taxon>
    </lineage>
</organism>
<accession>X1RWV4</accession>
<comment type="caution">
    <text evidence="1">The sequence shown here is derived from an EMBL/GenBank/DDBJ whole genome shotgun (WGS) entry which is preliminary data.</text>
</comment>
<sequence length="158" mass="18363">MFECTDKQKLLRFCNRDFVRYRHILHDLNPPCPEWDKAMQRCDYVEGKGFVLRGAQGGRSDNHCDVYFVDSPDRISLVARVRGKAVRLEGEIGNVARTELIDWCRGFAPENVETTHEALKDCLSEIVGTERWRMNGTYTATRESFRERITAHVRRLSP</sequence>
<protein>
    <submittedName>
        <fullName evidence="1">Uncharacterized protein</fullName>
    </submittedName>
</protein>
<evidence type="ECO:0000313" key="1">
    <source>
        <dbReference type="EMBL" id="GAI85158.1"/>
    </source>
</evidence>
<dbReference type="AlphaFoldDB" id="X1RWV4"/>
<dbReference type="EMBL" id="BARW01005999">
    <property type="protein sequence ID" value="GAI85158.1"/>
    <property type="molecule type" value="Genomic_DNA"/>
</dbReference>